<accession>A0A1I8G0L5</accession>
<reference evidence="2" key="1">
    <citation type="submission" date="2016-11" db="UniProtKB">
        <authorList>
            <consortium name="WormBaseParasite"/>
        </authorList>
    </citation>
    <scope>IDENTIFICATION</scope>
</reference>
<dbReference type="AlphaFoldDB" id="A0A1I8G0L5"/>
<sequence>MTAGSSVQKSALVHGIYLWELKLKCRGFFPMRKCLPWILAVQWQPCAYWMRFLLPWEPARVEDALIFNYENRVVERCCPAQLFDSCSNHLRTAIMPRLARWFLLVFLLLNCWWSASYGCRSPWHRLETQSCLSGSLALWTRPSGSVLDCVLEAERSSGLQLAQFDSDTRQCSLFQYT</sequence>
<dbReference type="WBParaSite" id="maker-uti_cns_0000536-snap-gene-0.7-mRNA-1">
    <property type="protein sequence ID" value="maker-uti_cns_0000536-snap-gene-0.7-mRNA-1"/>
    <property type="gene ID" value="maker-uti_cns_0000536-snap-gene-0.7"/>
</dbReference>
<organism evidence="1 2">
    <name type="scientific">Macrostomum lignano</name>
    <dbReference type="NCBI Taxonomy" id="282301"/>
    <lineage>
        <taxon>Eukaryota</taxon>
        <taxon>Metazoa</taxon>
        <taxon>Spiralia</taxon>
        <taxon>Lophotrochozoa</taxon>
        <taxon>Platyhelminthes</taxon>
        <taxon>Rhabditophora</taxon>
        <taxon>Macrostomorpha</taxon>
        <taxon>Macrostomida</taxon>
        <taxon>Macrostomidae</taxon>
        <taxon>Macrostomum</taxon>
    </lineage>
</organism>
<protein>
    <submittedName>
        <fullName evidence="2">Secreted protein</fullName>
    </submittedName>
</protein>
<evidence type="ECO:0000313" key="2">
    <source>
        <dbReference type="WBParaSite" id="maker-uti_cns_0000536-snap-gene-0.7-mRNA-1"/>
    </source>
</evidence>
<name>A0A1I8G0L5_9PLAT</name>
<proteinExistence type="predicted"/>
<keyword evidence="1" id="KW-1185">Reference proteome</keyword>
<dbReference type="Proteomes" id="UP000095280">
    <property type="component" value="Unplaced"/>
</dbReference>
<evidence type="ECO:0000313" key="1">
    <source>
        <dbReference type="Proteomes" id="UP000095280"/>
    </source>
</evidence>